<comment type="caution">
    <text evidence="2">The sequence shown here is derived from an EMBL/GenBank/DDBJ whole genome shotgun (WGS) entry which is preliminary data.</text>
</comment>
<dbReference type="PATRIC" id="fig|1189619.4.peg.1883"/>
<dbReference type="STRING" id="1189619.pgond44_09136"/>
<dbReference type="Pfam" id="PF13568">
    <property type="entry name" value="OMP_b-brl_2"/>
    <property type="match status" value="1"/>
</dbReference>
<dbReference type="Proteomes" id="UP000012317">
    <property type="component" value="Unassembled WGS sequence"/>
</dbReference>
<dbReference type="eggNOG" id="ENOG502ZCAE">
    <property type="taxonomic scope" value="Bacteria"/>
</dbReference>
<protein>
    <submittedName>
        <fullName evidence="2">TonB-dependent outer membrane porin</fullName>
    </submittedName>
</protein>
<evidence type="ECO:0000313" key="2">
    <source>
        <dbReference type="EMBL" id="EMY80714.1"/>
    </source>
</evidence>
<sequence>MLFMKFIGLLFFFFSFSSLLAQDELEWLKENKNDSLYREDQFYFGFSFNFLTELPSDVEQSGFSGGLMFGYIRDMPINKRRNLSIGLGLGLNLNTFGQSLQVNSNAGQDIFLPINPDRDYNVNRFTTNIVEVPLELRWRSSDIDKYAFWRVYLGVHVGYVFRFKSTFESVEEQYTVTDVDALNSFRTSAKLTFGYGAINFFVNMSLTPVFDGEIESTGERVSITPIKAGLVFFFL</sequence>
<dbReference type="InterPro" id="IPR025665">
    <property type="entry name" value="Beta-barrel_OMP_2"/>
</dbReference>
<reference evidence="2 3" key="1">
    <citation type="journal article" date="2014" name="Genome Biol. Evol.">
        <title>Extensive gene acquisition in the extremely psychrophilic bacterial species Psychroflexus torquis and the link to sea-ice ecosystem specialism.</title>
        <authorList>
            <person name="Feng S."/>
            <person name="Powell S.M."/>
            <person name="Wilson R."/>
            <person name="Bowman J.P."/>
        </authorList>
    </citation>
    <scope>NUCLEOTIDE SEQUENCE [LARGE SCALE GENOMIC DNA]</scope>
    <source>
        <strain evidence="2 3">ACAM 44</strain>
    </source>
</reference>
<proteinExistence type="predicted"/>
<dbReference type="AlphaFoldDB" id="N1WUA8"/>
<gene>
    <name evidence="2" type="ORF">pgond44_09136</name>
</gene>
<feature type="domain" description="Outer membrane protein beta-barrel" evidence="1">
    <location>
        <begin position="36"/>
        <end position="206"/>
    </location>
</feature>
<evidence type="ECO:0000313" key="3">
    <source>
        <dbReference type="Proteomes" id="UP000012317"/>
    </source>
</evidence>
<keyword evidence="3" id="KW-1185">Reference proteome</keyword>
<name>N1WUA8_9FLAO</name>
<accession>N1WUA8</accession>
<evidence type="ECO:0000259" key="1">
    <source>
        <dbReference type="Pfam" id="PF13568"/>
    </source>
</evidence>
<organism evidence="2 3">
    <name type="scientific">Psychroflexus gondwanensis ACAM 44</name>
    <dbReference type="NCBI Taxonomy" id="1189619"/>
    <lineage>
        <taxon>Bacteria</taxon>
        <taxon>Pseudomonadati</taxon>
        <taxon>Bacteroidota</taxon>
        <taxon>Flavobacteriia</taxon>
        <taxon>Flavobacteriales</taxon>
        <taxon>Flavobacteriaceae</taxon>
        <taxon>Psychroflexus</taxon>
    </lineage>
</organism>
<dbReference type="EMBL" id="APLF01000009">
    <property type="protein sequence ID" value="EMY80714.1"/>
    <property type="molecule type" value="Genomic_DNA"/>
</dbReference>